<keyword evidence="3" id="KW-1185">Reference proteome</keyword>
<protein>
    <submittedName>
        <fullName evidence="2">Uncharacterized protein</fullName>
    </submittedName>
</protein>
<reference evidence="2" key="1">
    <citation type="submission" date="2021-03" db="EMBL/GenBank/DDBJ databases">
        <title>Revisited historic fungal species revealed as producer of novel bioactive compounds through whole genome sequencing and comparative genomics.</title>
        <authorList>
            <person name="Vignolle G.A."/>
            <person name="Hochenegger N."/>
            <person name="Mach R.L."/>
            <person name="Mach-Aigner A.R."/>
            <person name="Javad Rahimi M."/>
            <person name="Salim K.A."/>
            <person name="Chan C.M."/>
            <person name="Lim L.B.L."/>
            <person name="Cai F."/>
            <person name="Druzhinina I.S."/>
            <person name="U'Ren J.M."/>
            <person name="Derntl C."/>
        </authorList>
    </citation>
    <scope>NUCLEOTIDE SEQUENCE</scope>
    <source>
        <strain evidence="2">TUCIM 5799</strain>
    </source>
</reference>
<proteinExistence type="predicted"/>
<comment type="caution">
    <text evidence="2">The sequence shown here is derived from an EMBL/GenBank/DDBJ whole genome shotgun (WGS) entry which is preliminary data.</text>
</comment>
<evidence type="ECO:0000313" key="2">
    <source>
        <dbReference type="EMBL" id="KAI1865670.1"/>
    </source>
</evidence>
<organism evidence="2 3">
    <name type="scientific">Neoarthrinium moseri</name>
    <dbReference type="NCBI Taxonomy" id="1658444"/>
    <lineage>
        <taxon>Eukaryota</taxon>
        <taxon>Fungi</taxon>
        <taxon>Dikarya</taxon>
        <taxon>Ascomycota</taxon>
        <taxon>Pezizomycotina</taxon>
        <taxon>Sordariomycetes</taxon>
        <taxon>Xylariomycetidae</taxon>
        <taxon>Amphisphaeriales</taxon>
        <taxon>Apiosporaceae</taxon>
        <taxon>Neoarthrinium</taxon>
    </lineage>
</organism>
<accession>A0A9P9WIU9</accession>
<evidence type="ECO:0000256" key="1">
    <source>
        <dbReference type="SAM" id="MobiDB-lite"/>
    </source>
</evidence>
<name>A0A9P9WIU9_9PEZI</name>
<sequence length="100" mass="10752">MVVTDWDINCRILLWDDKGCGESTLATEPLFNVTLSEAKEKKQALFDPDTQRACFKNVGEASPSYASYICLGKQGDGTESGNGNGTSTRPEGDLGDDGGW</sequence>
<gene>
    <name evidence="2" type="ORF">JX265_007993</name>
</gene>
<dbReference type="Proteomes" id="UP000829685">
    <property type="component" value="Unassembled WGS sequence"/>
</dbReference>
<dbReference type="OrthoDB" id="4699572at2759"/>
<feature type="region of interest" description="Disordered" evidence="1">
    <location>
        <begin position="76"/>
        <end position="100"/>
    </location>
</feature>
<dbReference type="EMBL" id="JAFIMR010000021">
    <property type="protein sequence ID" value="KAI1865670.1"/>
    <property type="molecule type" value="Genomic_DNA"/>
</dbReference>
<dbReference type="AlphaFoldDB" id="A0A9P9WIU9"/>
<evidence type="ECO:0000313" key="3">
    <source>
        <dbReference type="Proteomes" id="UP000829685"/>
    </source>
</evidence>